<dbReference type="Proteomes" id="UP000318834">
    <property type="component" value="Unassembled WGS sequence"/>
</dbReference>
<dbReference type="InterPro" id="IPR008930">
    <property type="entry name" value="Terpenoid_cyclase/PrenylTrfase"/>
</dbReference>
<dbReference type="EMBL" id="VBAP01000137">
    <property type="protein sequence ID" value="TMI70719.1"/>
    <property type="molecule type" value="Genomic_DNA"/>
</dbReference>
<proteinExistence type="predicted"/>
<dbReference type="SUPFAM" id="SSF48239">
    <property type="entry name" value="Terpenoid cyclases/Protein prenyltransferases"/>
    <property type="match status" value="1"/>
</dbReference>
<evidence type="ECO:0000313" key="2">
    <source>
        <dbReference type="Proteomes" id="UP000318834"/>
    </source>
</evidence>
<dbReference type="CDD" id="cd00688">
    <property type="entry name" value="ISOPREN_C2_like"/>
    <property type="match status" value="1"/>
</dbReference>
<reference evidence="1 2" key="1">
    <citation type="journal article" date="2019" name="Nat. Microbiol.">
        <title>Mediterranean grassland soil C-N compound turnover is dependent on rainfall and depth, and is mediated by genomically divergent microorganisms.</title>
        <authorList>
            <person name="Diamond S."/>
            <person name="Andeer P.F."/>
            <person name="Li Z."/>
            <person name="Crits-Christoph A."/>
            <person name="Burstein D."/>
            <person name="Anantharaman K."/>
            <person name="Lane K.R."/>
            <person name="Thomas B.C."/>
            <person name="Pan C."/>
            <person name="Northen T.R."/>
            <person name="Banfield J.F."/>
        </authorList>
    </citation>
    <scope>NUCLEOTIDE SEQUENCE [LARGE SCALE GENOMIC DNA]</scope>
    <source>
        <strain evidence="1">NP_8</strain>
    </source>
</reference>
<evidence type="ECO:0000313" key="1">
    <source>
        <dbReference type="EMBL" id="TMI70719.1"/>
    </source>
</evidence>
<protein>
    <submittedName>
        <fullName evidence="1">Terpene cyclase/mutase family protein</fullName>
    </submittedName>
</protein>
<accession>A0A537IHF1</accession>
<sequence>MRTYLTAAIAYVQENGDELERARLAGLLGRSRAEPKVARSLLARQNEDGGFPYGLIHGRPSAITATATAMQWMHDLRLLPSSYVERATGYLLTVQRPDGAWEESPAVLRFDPPALVRPGVPLARIYCTALAASWMTRLLGSRHDAVMRAAICLRASRDGGWPAEEPAHVTAQVAAALLMVDGPSSAATSAGLDALRRLAPEVWTADRLADSLNALYLAGLPADDLFVAAGLARLLALQRLDGGWSSDEGADRDVDLSLRATGVLLAYGVATLLR</sequence>
<comment type="caution">
    <text evidence="1">The sequence shown here is derived from an EMBL/GenBank/DDBJ whole genome shotgun (WGS) entry which is preliminary data.</text>
</comment>
<gene>
    <name evidence="1" type="ORF">E6H05_13430</name>
</gene>
<organism evidence="1 2">
    <name type="scientific">Candidatus Segetimicrobium genomatis</name>
    <dbReference type="NCBI Taxonomy" id="2569760"/>
    <lineage>
        <taxon>Bacteria</taxon>
        <taxon>Bacillati</taxon>
        <taxon>Candidatus Sysuimicrobiota</taxon>
        <taxon>Candidatus Sysuimicrobiia</taxon>
        <taxon>Candidatus Sysuimicrobiales</taxon>
        <taxon>Candidatus Segetimicrobiaceae</taxon>
        <taxon>Candidatus Segetimicrobium</taxon>
    </lineage>
</organism>
<dbReference type="Gene3D" id="1.50.10.20">
    <property type="match status" value="1"/>
</dbReference>
<dbReference type="AlphaFoldDB" id="A0A537IHF1"/>
<name>A0A537IHF1_9BACT</name>